<evidence type="ECO:0000313" key="1">
    <source>
        <dbReference type="EMBL" id="CUO58454.1"/>
    </source>
</evidence>
<protein>
    <submittedName>
        <fullName evidence="1">Glycoside hydrolase</fullName>
    </submittedName>
</protein>
<dbReference type="RefSeq" id="WP_055277457.1">
    <property type="nucleotide sequence ID" value="NZ_CYYT01000008.1"/>
</dbReference>
<dbReference type="GO" id="GO:0016787">
    <property type="term" value="F:hydrolase activity"/>
    <property type="evidence" value="ECO:0007669"/>
    <property type="project" value="UniProtKB-KW"/>
</dbReference>
<name>A0A174G7Q1_9CLOT</name>
<dbReference type="Pfam" id="PF13780">
    <property type="entry name" value="DUF4176"/>
    <property type="match status" value="1"/>
</dbReference>
<dbReference type="AlphaFoldDB" id="A0A174G7Q1"/>
<gene>
    <name evidence="1" type="ORF">ERS852470_02768</name>
</gene>
<sequence length="91" mass="10572">MENNKQELLALGSIVVLKGGYKKLMIVGRMQLQGEEEKLWDYLGVLYPEGYLGNDYTFLFNNEDIDEVIFKGYSDLEDEALKLAIRKYNKE</sequence>
<organism evidence="1 2">
    <name type="scientific">Clostridium disporicum</name>
    <dbReference type="NCBI Taxonomy" id="84024"/>
    <lineage>
        <taxon>Bacteria</taxon>
        <taxon>Bacillati</taxon>
        <taxon>Bacillota</taxon>
        <taxon>Clostridia</taxon>
        <taxon>Eubacteriales</taxon>
        <taxon>Clostridiaceae</taxon>
        <taxon>Clostridium</taxon>
    </lineage>
</organism>
<dbReference type="Proteomes" id="UP000095558">
    <property type="component" value="Unassembled WGS sequence"/>
</dbReference>
<reference evidence="1 2" key="1">
    <citation type="submission" date="2015-09" db="EMBL/GenBank/DDBJ databases">
        <authorList>
            <consortium name="Pathogen Informatics"/>
        </authorList>
    </citation>
    <scope>NUCLEOTIDE SEQUENCE [LARGE SCALE GENOMIC DNA]</scope>
    <source>
        <strain evidence="1 2">2789STDY5834855</strain>
    </source>
</reference>
<accession>A0A174G7Q1</accession>
<evidence type="ECO:0000313" key="2">
    <source>
        <dbReference type="Proteomes" id="UP000095558"/>
    </source>
</evidence>
<keyword evidence="1" id="KW-0378">Hydrolase</keyword>
<dbReference type="InterPro" id="IPR025233">
    <property type="entry name" value="DUF4176"/>
</dbReference>
<dbReference type="OrthoDB" id="5124454at2"/>
<dbReference type="EMBL" id="CYZV01000032">
    <property type="protein sequence ID" value="CUO58454.1"/>
    <property type="molecule type" value="Genomic_DNA"/>
</dbReference>
<proteinExistence type="predicted"/>